<dbReference type="FunFam" id="1.10.12.10:FF:000004">
    <property type="entry name" value="Delta3,5-delta2,4-dienoyl-CoA isomerase"/>
    <property type="match status" value="1"/>
</dbReference>
<keyword evidence="14" id="KW-1185">Reference proteome</keyword>
<evidence type="ECO:0000313" key="14">
    <source>
        <dbReference type="Proteomes" id="UP000095300"/>
    </source>
</evidence>
<gene>
    <name evidence="13" type="primary">106086397</name>
</gene>
<comment type="similarity">
    <text evidence="3">Belongs to the enoyl-CoA hydratase/isomerase family.</text>
</comment>
<evidence type="ECO:0000256" key="10">
    <source>
        <dbReference type="ARBA" id="ARBA00052809"/>
    </source>
</evidence>
<dbReference type="PANTHER" id="PTHR43149">
    <property type="entry name" value="ENOYL-COA HYDRATASE"/>
    <property type="match status" value="1"/>
</dbReference>
<evidence type="ECO:0000256" key="1">
    <source>
        <dbReference type="ARBA" id="ARBA00004275"/>
    </source>
</evidence>
<dbReference type="FunFam" id="3.90.226.10:FF:000024">
    <property type="entry name" value="Delta3,5-delta2,4-dienoyl-CoA isomerase"/>
    <property type="match status" value="1"/>
</dbReference>
<keyword evidence="6" id="KW-0443">Lipid metabolism</keyword>
<dbReference type="GO" id="GO:0005739">
    <property type="term" value="C:mitochondrion"/>
    <property type="evidence" value="ECO:0007669"/>
    <property type="project" value="TreeGrafter"/>
</dbReference>
<evidence type="ECO:0000256" key="12">
    <source>
        <dbReference type="ARBA" id="ARBA00071021"/>
    </source>
</evidence>
<dbReference type="Proteomes" id="UP000095300">
    <property type="component" value="Unassembled WGS sequence"/>
</dbReference>
<dbReference type="InterPro" id="IPR029045">
    <property type="entry name" value="ClpP/crotonase-like_dom_sf"/>
</dbReference>
<evidence type="ECO:0000256" key="4">
    <source>
        <dbReference type="ARBA" id="ARBA00022832"/>
    </source>
</evidence>
<dbReference type="KEGG" id="scac:106086397"/>
<organism evidence="13 14">
    <name type="scientific">Stomoxys calcitrans</name>
    <name type="common">Stable fly</name>
    <name type="synonym">Conops calcitrans</name>
    <dbReference type="NCBI Taxonomy" id="35570"/>
    <lineage>
        <taxon>Eukaryota</taxon>
        <taxon>Metazoa</taxon>
        <taxon>Ecdysozoa</taxon>
        <taxon>Arthropoda</taxon>
        <taxon>Hexapoda</taxon>
        <taxon>Insecta</taxon>
        <taxon>Pterygota</taxon>
        <taxon>Neoptera</taxon>
        <taxon>Endopterygota</taxon>
        <taxon>Diptera</taxon>
        <taxon>Brachycera</taxon>
        <taxon>Muscomorpha</taxon>
        <taxon>Muscoidea</taxon>
        <taxon>Muscidae</taxon>
        <taxon>Stomoxys</taxon>
    </lineage>
</organism>
<dbReference type="GO" id="GO:0005777">
    <property type="term" value="C:peroxisome"/>
    <property type="evidence" value="ECO:0007669"/>
    <property type="project" value="UniProtKB-SubCell"/>
</dbReference>
<comment type="catalytic activity">
    <reaction evidence="9">
        <text>(3E,5Z)-octadienoyl-CoA = (2E,4E)-octadienoyl-CoA</text>
        <dbReference type="Rhea" id="RHEA:45244"/>
        <dbReference type="ChEBI" id="CHEBI:62243"/>
        <dbReference type="ChEBI" id="CHEBI:85108"/>
    </reaction>
</comment>
<evidence type="ECO:0000256" key="5">
    <source>
        <dbReference type="ARBA" id="ARBA00022990"/>
    </source>
</evidence>
<evidence type="ECO:0000256" key="7">
    <source>
        <dbReference type="ARBA" id="ARBA00023140"/>
    </source>
</evidence>
<dbReference type="VEuPathDB" id="VectorBase:SCAU014534"/>
<dbReference type="CDD" id="cd06558">
    <property type="entry name" value="crotonase-like"/>
    <property type="match status" value="1"/>
</dbReference>
<dbReference type="InterPro" id="IPR045002">
    <property type="entry name" value="Ech1-like"/>
</dbReference>
<dbReference type="GO" id="GO:0051750">
    <property type="term" value="F:delta(3,5)-delta(2,4)-dienoyl-CoA isomerase activity"/>
    <property type="evidence" value="ECO:0007669"/>
    <property type="project" value="TreeGrafter"/>
</dbReference>
<dbReference type="Gene3D" id="1.10.12.10">
    <property type="entry name" value="Lyase 2-enoyl-coa Hydratase, Chain A, domain 2"/>
    <property type="match status" value="1"/>
</dbReference>
<comment type="subcellular location">
    <subcellularLocation>
        <location evidence="1">Peroxisome</location>
    </subcellularLocation>
</comment>
<dbReference type="UniPathway" id="UPA00659"/>
<proteinExistence type="inferred from homology"/>
<dbReference type="InterPro" id="IPR014748">
    <property type="entry name" value="Enoyl-CoA_hydra_C"/>
</dbReference>
<evidence type="ECO:0000256" key="9">
    <source>
        <dbReference type="ARBA" id="ARBA00051408"/>
    </source>
</evidence>
<evidence type="ECO:0000256" key="11">
    <source>
        <dbReference type="ARBA" id="ARBA00055786"/>
    </source>
</evidence>
<evidence type="ECO:0000313" key="13">
    <source>
        <dbReference type="EnsemblMetazoa" id="SCAU014534-PA"/>
    </source>
</evidence>
<dbReference type="SUPFAM" id="SSF52096">
    <property type="entry name" value="ClpP/crotonase"/>
    <property type="match status" value="1"/>
</dbReference>
<accession>A0A1I8Q7B8</accession>
<dbReference type="OrthoDB" id="14970at2759"/>
<dbReference type="InterPro" id="IPR001753">
    <property type="entry name" value="Enoyl-CoA_hydra/iso"/>
</dbReference>
<comment type="catalytic activity">
    <reaction evidence="10">
        <text>(3E,5Z,8Z,11Z,14Z)-eicosapentaenoyl-CoA = (2E,4E,8Z,11Z,14Z)-eicosapentaenoyl-CoA</text>
        <dbReference type="Rhea" id="RHEA:45224"/>
        <dbReference type="ChEBI" id="CHEBI:85090"/>
        <dbReference type="ChEBI" id="CHEBI:85091"/>
    </reaction>
</comment>
<comment type="function">
    <text evidence="11">Isomerization of 3-trans,5-cis-dienoyl-CoA to 2-trans,4-trans-dienoyl-CoA.</text>
</comment>
<dbReference type="EnsemblMetazoa" id="SCAU014534-RA">
    <property type="protein sequence ID" value="SCAU014534-PA"/>
    <property type="gene ID" value="SCAU014534"/>
</dbReference>
<keyword evidence="4" id="KW-0276">Fatty acid metabolism</keyword>
<name>A0A1I8Q7B8_STOCA</name>
<dbReference type="STRING" id="35570.A0A1I8Q7B8"/>
<dbReference type="GO" id="GO:0006635">
    <property type="term" value="P:fatty acid beta-oxidation"/>
    <property type="evidence" value="ECO:0007669"/>
    <property type="project" value="UniProtKB-UniPathway"/>
</dbReference>
<dbReference type="PANTHER" id="PTHR43149:SF1">
    <property type="entry name" value="DELTA(3,5)-DELTA(2,4)-DIENOYL-COA ISOMERASE, MITOCHONDRIAL"/>
    <property type="match status" value="1"/>
</dbReference>
<evidence type="ECO:0000256" key="8">
    <source>
        <dbReference type="ARBA" id="ARBA00023235"/>
    </source>
</evidence>
<dbReference type="AlphaFoldDB" id="A0A1I8Q7B8"/>
<protein>
    <recommendedName>
        <fullName evidence="12">Delta(3,5)-Delta(2,4)-dienoyl-CoA isomerase, mitochondrial</fullName>
    </recommendedName>
</protein>
<dbReference type="Gene3D" id="3.90.226.10">
    <property type="entry name" value="2-enoyl-CoA Hydratase, Chain A, domain 1"/>
    <property type="match status" value="1"/>
</dbReference>
<keyword evidence="7" id="KW-0576">Peroxisome</keyword>
<sequence>MLLNNLRKTGMITRNLIAKSGSVSVTNQPTRAMAGILTEKVDRHAEYKNLAITVPKPFVVCVELNRAKRYNAFNKEMWIEIKHCFESLHTNPDCRVIVISGAGKHFSAGIDLNDMIKLGQDLADIDDVARKGHYLEPLIKLYQDSISSLENCSKPVIAAVHSACIGAGIDLITAADIRYCTEDAFFSVKEVDIGMAADVGTLQRLPKAIGSQSLARELCYTGRRMESSEALSCGLVNRVFPEKEALLKAAIEMAEHIAQKSPIAVQTTKQNIVYSLSRPNQEGLDQIRIMNKLYLLSEDLAQAAAAQLTKDDKPTFSKL</sequence>
<dbReference type="Pfam" id="PF00378">
    <property type="entry name" value="ECH_1"/>
    <property type="match status" value="1"/>
</dbReference>
<keyword evidence="8" id="KW-0413">Isomerase</keyword>
<comment type="pathway">
    <text evidence="2">Lipid metabolism; fatty acid beta-oxidation.</text>
</comment>
<keyword evidence="5" id="KW-0007">Acetylation</keyword>
<evidence type="ECO:0000256" key="6">
    <source>
        <dbReference type="ARBA" id="ARBA00023098"/>
    </source>
</evidence>
<evidence type="ECO:0000256" key="2">
    <source>
        <dbReference type="ARBA" id="ARBA00005005"/>
    </source>
</evidence>
<evidence type="ECO:0000256" key="3">
    <source>
        <dbReference type="ARBA" id="ARBA00005254"/>
    </source>
</evidence>
<reference evidence="13" key="1">
    <citation type="submission" date="2020-05" db="UniProtKB">
        <authorList>
            <consortium name="EnsemblMetazoa"/>
        </authorList>
    </citation>
    <scope>IDENTIFICATION</scope>
    <source>
        <strain evidence="13">USDA</strain>
    </source>
</reference>